<keyword evidence="3" id="KW-1185">Reference proteome</keyword>
<evidence type="ECO:0000313" key="3">
    <source>
        <dbReference type="Proteomes" id="UP000269396"/>
    </source>
</evidence>
<protein>
    <recommendedName>
        <fullName evidence="4">Kelch_3 domain-containing protein</fullName>
    </recommendedName>
</protein>
<dbReference type="AlphaFoldDB" id="A0A3P8KRB6"/>
<organism evidence="2 3">
    <name type="scientific">Schistosoma mattheei</name>
    <dbReference type="NCBI Taxonomy" id="31246"/>
    <lineage>
        <taxon>Eukaryota</taxon>
        <taxon>Metazoa</taxon>
        <taxon>Spiralia</taxon>
        <taxon>Lophotrochozoa</taxon>
        <taxon>Platyhelminthes</taxon>
        <taxon>Trematoda</taxon>
        <taxon>Digenea</taxon>
        <taxon>Strigeidida</taxon>
        <taxon>Schistosomatoidea</taxon>
        <taxon>Schistosomatidae</taxon>
        <taxon>Schistosoma</taxon>
    </lineage>
</organism>
<sequence>MGTCVYVIGGFDGNERLNTVYSLDIAQREEGWRLLTPMHYKRGLSAACTNKGRYQSMKIICLSIIHV</sequence>
<dbReference type="InterPro" id="IPR006652">
    <property type="entry name" value="Kelch_1"/>
</dbReference>
<dbReference type="SMART" id="SM00612">
    <property type="entry name" value="Kelch"/>
    <property type="match status" value="1"/>
</dbReference>
<evidence type="ECO:0000313" key="2">
    <source>
        <dbReference type="EMBL" id="VDP83039.1"/>
    </source>
</evidence>
<dbReference type="Gene3D" id="2.120.10.80">
    <property type="entry name" value="Kelch-type beta propeller"/>
    <property type="match status" value="1"/>
</dbReference>
<dbReference type="Pfam" id="PF01344">
    <property type="entry name" value="Kelch_1"/>
    <property type="match status" value="1"/>
</dbReference>
<gene>
    <name evidence="2" type="ORF">SMTD_LOCUS20650</name>
</gene>
<dbReference type="SUPFAM" id="SSF117281">
    <property type="entry name" value="Kelch motif"/>
    <property type="match status" value="1"/>
</dbReference>
<keyword evidence="1" id="KW-0880">Kelch repeat</keyword>
<reference evidence="2 3" key="1">
    <citation type="submission" date="2018-11" db="EMBL/GenBank/DDBJ databases">
        <authorList>
            <consortium name="Pathogen Informatics"/>
        </authorList>
    </citation>
    <scope>NUCLEOTIDE SEQUENCE [LARGE SCALE GENOMIC DNA]</scope>
    <source>
        <strain>Denwood</strain>
        <strain evidence="3">Zambia</strain>
    </source>
</reference>
<accession>A0A3P8KRB6</accession>
<evidence type="ECO:0008006" key="4">
    <source>
        <dbReference type="Google" id="ProtNLM"/>
    </source>
</evidence>
<proteinExistence type="predicted"/>
<dbReference type="InterPro" id="IPR015915">
    <property type="entry name" value="Kelch-typ_b-propeller"/>
</dbReference>
<dbReference type="Proteomes" id="UP000269396">
    <property type="component" value="Unassembled WGS sequence"/>
</dbReference>
<evidence type="ECO:0000256" key="1">
    <source>
        <dbReference type="ARBA" id="ARBA00022441"/>
    </source>
</evidence>
<dbReference type="EMBL" id="UZAL01045019">
    <property type="protein sequence ID" value="VDP83039.1"/>
    <property type="molecule type" value="Genomic_DNA"/>
</dbReference>
<name>A0A3P8KRB6_9TREM</name>